<accession>A0ABU3H9M8</accession>
<evidence type="ECO:0000313" key="9">
    <source>
        <dbReference type="EMBL" id="MDT3426405.1"/>
    </source>
</evidence>
<dbReference type="EMBL" id="JAUSUY010000006">
    <property type="protein sequence ID" value="MDT3426405.1"/>
    <property type="molecule type" value="Genomic_DNA"/>
</dbReference>
<evidence type="ECO:0000259" key="8">
    <source>
        <dbReference type="PROSITE" id="PS50928"/>
    </source>
</evidence>
<keyword evidence="2 7" id="KW-0813">Transport</keyword>
<evidence type="ECO:0000256" key="5">
    <source>
        <dbReference type="ARBA" id="ARBA00022989"/>
    </source>
</evidence>
<dbReference type="RefSeq" id="WP_025697429.1">
    <property type="nucleotide sequence ID" value="NZ_JAUSUY010000006.1"/>
</dbReference>
<evidence type="ECO:0000256" key="4">
    <source>
        <dbReference type="ARBA" id="ARBA00022692"/>
    </source>
</evidence>
<dbReference type="Proteomes" id="UP001248709">
    <property type="component" value="Unassembled WGS sequence"/>
</dbReference>
<comment type="subcellular location">
    <subcellularLocation>
        <location evidence="1 7">Cell membrane</location>
        <topology evidence="1 7">Multi-pass membrane protein</topology>
    </subcellularLocation>
</comment>
<keyword evidence="5 7" id="KW-1133">Transmembrane helix</keyword>
<dbReference type="PANTHER" id="PTHR30151">
    <property type="entry name" value="ALKANE SULFONATE ABC TRANSPORTER-RELATED, MEMBRANE SUBUNIT"/>
    <property type="match status" value="1"/>
</dbReference>
<sequence>MSEIDDGTRLRSYRGSRIHAGSARAGTAVLAFLKGAVEKSAIMVLIISAWEALPRLGLVDPFLLPPFSEAIGSLLRLFQSGEMVRHIAASFGRSGLAFLAAVLFSIPVGTFMGWNERIERIIDPLLQACRNTSTLALYPVFILFFGLGETSKVAIILWGTVWPILLNTISGVKEADPLLIKSARSMGISKAGLFLRVVWPMALPSILTGLRLSAATAILMLVAAEMLGADRGLGFMIFYYQERYAIPEMFGGIIFISVLGVLINYGLVHLEGRMTRWKERTVKG</sequence>
<dbReference type="InterPro" id="IPR000515">
    <property type="entry name" value="MetI-like"/>
</dbReference>
<evidence type="ECO:0000256" key="3">
    <source>
        <dbReference type="ARBA" id="ARBA00022475"/>
    </source>
</evidence>
<evidence type="ECO:0000256" key="6">
    <source>
        <dbReference type="ARBA" id="ARBA00023136"/>
    </source>
</evidence>
<dbReference type="InterPro" id="IPR035906">
    <property type="entry name" value="MetI-like_sf"/>
</dbReference>
<dbReference type="Gene3D" id="1.10.3720.10">
    <property type="entry name" value="MetI-like"/>
    <property type="match status" value="1"/>
</dbReference>
<evidence type="ECO:0000256" key="1">
    <source>
        <dbReference type="ARBA" id="ARBA00004651"/>
    </source>
</evidence>
<dbReference type="SUPFAM" id="SSF161098">
    <property type="entry name" value="MetI-like"/>
    <property type="match status" value="1"/>
</dbReference>
<keyword evidence="6 7" id="KW-0472">Membrane</keyword>
<dbReference type="CDD" id="cd06261">
    <property type="entry name" value="TM_PBP2"/>
    <property type="match status" value="1"/>
</dbReference>
<protein>
    <submittedName>
        <fullName evidence="9">NitT/TauT family transport system permease protein</fullName>
    </submittedName>
</protein>
<dbReference type="PROSITE" id="PS50928">
    <property type="entry name" value="ABC_TM1"/>
    <property type="match status" value="1"/>
</dbReference>
<gene>
    <name evidence="9" type="ORF">J2Z22_001931</name>
</gene>
<name>A0ABU3H9M8_9BACL</name>
<evidence type="ECO:0000256" key="2">
    <source>
        <dbReference type="ARBA" id="ARBA00022448"/>
    </source>
</evidence>
<evidence type="ECO:0000256" key="7">
    <source>
        <dbReference type="RuleBase" id="RU363032"/>
    </source>
</evidence>
<feature type="domain" description="ABC transmembrane type-1" evidence="8">
    <location>
        <begin position="87"/>
        <end position="271"/>
    </location>
</feature>
<reference evidence="9 10" key="1">
    <citation type="submission" date="2023-07" db="EMBL/GenBank/DDBJ databases">
        <title>Genomic Encyclopedia of Type Strains, Phase IV (KMG-IV): sequencing the most valuable type-strain genomes for metagenomic binning, comparative biology and taxonomic classification.</title>
        <authorList>
            <person name="Goeker M."/>
        </authorList>
    </citation>
    <scope>NUCLEOTIDE SEQUENCE [LARGE SCALE GENOMIC DNA]</scope>
    <source>
        <strain evidence="9 10">T98</strain>
    </source>
</reference>
<comment type="similarity">
    <text evidence="7">Belongs to the binding-protein-dependent transport system permease family.</text>
</comment>
<proteinExistence type="inferred from homology"/>
<feature type="transmembrane region" description="Helical" evidence="7">
    <location>
        <begin position="193"/>
        <end position="224"/>
    </location>
</feature>
<feature type="transmembrane region" description="Helical" evidence="7">
    <location>
        <begin position="96"/>
        <end position="116"/>
    </location>
</feature>
<comment type="caution">
    <text evidence="9">The sequence shown here is derived from an EMBL/GenBank/DDBJ whole genome shotgun (WGS) entry which is preliminary data.</text>
</comment>
<keyword evidence="3" id="KW-1003">Cell membrane</keyword>
<evidence type="ECO:0000313" key="10">
    <source>
        <dbReference type="Proteomes" id="UP001248709"/>
    </source>
</evidence>
<organism evidence="9 10">
    <name type="scientific">Paenibacillus forsythiae</name>
    <dbReference type="NCBI Taxonomy" id="365616"/>
    <lineage>
        <taxon>Bacteria</taxon>
        <taxon>Bacillati</taxon>
        <taxon>Bacillota</taxon>
        <taxon>Bacilli</taxon>
        <taxon>Bacillales</taxon>
        <taxon>Paenibacillaceae</taxon>
        <taxon>Paenibacillus</taxon>
    </lineage>
</organism>
<dbReference type="PANTHER" id="PTHR30151:SF0">
    <property type="entry name" value="ABC TRANSPORTER PERMEASE PROTEIN MJ0413-RELATED"/>
    <property type="match status" value="1"/>
</dbReference>
<keyword evidence="10" id="KW-1185">Reference proteome</keyword>
<feature type="transmembrane region" description="Helical" evidence="7">
    <location>
        <begin position="244"/>
        <end position="268"/>
    </location>
</feature>
<keyword evidence="4 7" id="KW-0812">Transmembrane</keyword>
<dbReference type="Pfam" id="PF00528">
    <property type="entry name" value="BPD_transp_1"/>
    <property type="match status" value="1"/>
</dbReference>